<dbReference type="AlphaFoldDB" id="A0A1B1AKH4"/>
<keyword evidence="9" id="KW-1185">Reference proteome</keyword>
<reference evidence="8 9" key="1">
    <citation type="submission" date="2015-11" db="EMBL/GenBank/DDBJ databases">
        <title>Whole-Genome Sequence of Candidatus Oderbacter manganicum from the National Park Lower Oder Valley, Germany.</title>
        <authorList>
            <person name="Braun B."/>
            <person name="Liere K."/>
            <person name="Szewzyk U."/>
        </authorList>
    </citation>
    <scope>NUCLEOTIDE SEQUENCE [LARGE SCALE GENOMIC DNA]</scope>
    <source>
        <strain evidence="8 9">OTSz_A_272</strain>
    </source>
</reference>
<organism evidence="8 9">
    <name type="scientific">Candidatus Viadribacter manganicus</name>
    <dbReference type="NCBI Taxonomy" id="1759059"/>
    <lineage>
        <taxon>Bacteria</taxon>
        <taxon>Pseudomonadati</taxon>
        <taxon>Pseudomonadota</taxon>
        <taxon>Alphaproteobacteria</taxon>
        <taxon>Hyphomonadales</taxon>
        <taxon>Hyphomonadaceae</taxon>
        <taxon>Candidatus Viadribacter</taxon>
    </lineage>
</organism>
<dbReference type="GO" id="GO:0055085">
    <property type="term" value="P:transmembrane transport"/>
    <property type="evidence" value="ECO:0007669"/>
    <property type="project" value="InterPro"/>
</dbReference>
<feature type="region of interest" description="Disordered" evidence="5">
    <location>
        <begin position="67"/>
        <end position="116"/>
    </location>
</feature>
<dbReference type="Pfam" id="PF03544">
    <property type="entry name" value="TonB_C"/>
    <property type="match status" value="1"/>
</dbReference>
<evidence type="ECO:0000256" key="2">
    <source>
        <dbReference type="ARBA" id="ARBA00022692"/>
    </source>
</evidence>
<dbReference type="GO" id="GO:0016020">
    <property type="term" value="C:membrane"/>
    <property type="evidence" value="ECO:0007669"/>
    <property type="project" value="UniProtKB-SubCell"/>
</dbReference>
<dbReference type="EMBL" id="CP013244">
    <property type="protein sequence ID" value="ANP47057.1"/>
    <property type="molecule type" value="Genomic_DNA"/>
</dbReference>
<name>A0A1B1AKH4_9PROT</name>
<accession>A0A1B1AKH4</accession>
<dbReference type="InterPro" id="IPR006260">
    <property type="entry name" value="TonB/TolA_C"/>
</dbReference>
<protein>
    <recommendedName>
        <fullName evidence="7">TonB C-terminal domain-containing protein</fullName>
    </recommendedName>
</protein>
<dbReference type="InterPro" id="IPR037682">
    <property type="entry name" value="TonB_C"/>
</dbReference>
<feature type="transmembrane region" description="Helical" evidence="6">
    <location>
        <begin position="24"/>
        <end position="42"/>
    </location>
</feature>
<dbReference type="InParanoid" id="A0A1B1AKH4"/>
<dbReference type="SUPFAM" id="SSF74653">
    <property type="entry name" value="TolA/TonB C-terminal domain"/>
    <property type="match status" value="1"/>
</dbReference>
<keyword evidence="2 6" id="KW-0812">Transmembrane</keyword>
<evidence type="ECO:0000256" key="4">
    <source>
        <dbReference type="ARBA" id="ARBA00023136"/>
    </source>
</evidence>
<keyword evidence="4 6" id="KW-0472">Membrane</keyword>
<dbReference type="STRING" id="1759059.ATE48_14605"/>
<evidence type="ECO:0000313" key="8">
    <source>
        <dbReference type="EMBL" id="ANP47057.1"/>
    </source>
</evidence>
<evidence type="ECO:0000313" key="9">
    <source>
        <dbReference type="Proteomes" id="UP000092498"/>
    </source>
</evidence>
<comment type="subcellular location">
    <subcellularLocation>
        <location evidence="1">Membrane</location>
        <topology evidence="1">Single-pass membrane protein</topology>
    </subcellularLocation>
</comment>
<dbReference type="Gene3D" id="3.30.1150.10">
    <property type="match status" value="1"/>
</dbReference>
<evidence type="ECO:0000256" key="5">
    <source>
        <dbReference type="SAM" id="MobiDB-lite"/>
    </source>
</evidence>
<evidence type="ECO:0000256" key="3">
    <source>
        <dbReference type="ARBA" id="ARBA00022989"/>
    </source>
</evidence>
<dbReference type="KEGG" id="cbot:ATE48_14605"/>
<feature type="domain" description="TonB C-terminal" evidence="7">
    <location>
        <begin position="161"/>
        <end position="234"/>
    </location>
</feature>
<keyword evidence="3 6" id="KW-1133">Transmembrane helix</keyword>
<proteinExistence type="predicted"/>
<dbReference type="Proteomes" id="UP000092498">
    <property type="component" value="Chromosome"/>
</dbReference>
<dbReference type="NCBIfam" id="TIGR01352">
    <property type="entry name" value="tonB_Cterm"/>
    <property type="match status" value="1"/>
</dbReference>
<gene>
    <name evidence="8" type="ORF">ATE48_14605</name>
</gene>
<dbReference type="RefSeq" id="WP_066772715.1">
    <property type="nucleotide sequence ID" value="NZ_CP013244.1"/>
</dbReference>
<evidence type="ECO:0000256" key="1">
    <source>
        <dbReference type="ARBA" id="ARBA00004167"/>
    </source>
</evidence>
<evidence type="ECO:0000259" key="7">
    <source>
        <dbReference type="Pfam" id="PF03544"/>
    </source>
</evidence>
<evidence type="ECO:0000256" key="6">
    <source>
        <dbReference type="SAM" id="Phobius"/>
    </source>
</evidence>
<feature type="compositionally biased region" description="Low complexity" evidence="5">
    <location>
        <begin position="94"/>
        <end position="108"/>
    </location>
</feature>
<sequence>MSEDPKHGATTIRASKGGGGGGKLLLGAVAVAVLVGGGYFVWKNYSGAQDGAQTAYNDAYNSEPYSDDLLRAGPIDPSDEPIADTASSDDSLVPPASAPRAASAPARRQTARAETVPEETIGITPINATSTEVADGEDIVVTANPRPIWVRTPTQRRLSALYPERALERGREGEARLHCTVQGDGALDCARVEETPGGFGPAALRVARTLRHAPQLADGSNAAGSPVNLRVVFRIPQDARRG</sequence>